<comment type="caution">
    <text evidence="9">The sequence shown here is derived from an EMBL/GenBank/DDBJ whole genome shotgun (WGS) entry which is preliminary data.</text>
</comment>
<dbReference type="PROSITE" id="PS00761">
    <property type="entry name" value="SPASE_I_3"/>
    <property type="match status" value="1"/>
</dbReference>
<protein>
    <submittedName>
        <fullName evidence="9">Mitochondrial-like inner membrane protease subunit 1-like</fullName>
    </submittedName>
</protein>
<evidence type="ECO:0000256" key="6">
    <source>
        <dbReference type="ARBA" id="ARBA00038445"/>
    </source>
</evidence>
<feature type="active site" evidence="7">
    <location>
        <position position="60"/>
    </location>
</feature>
<keyword evidence="4" id="KW-0496">Mitochondrion</keyword>
<keyword evidence="5" id="KW-0472">Membrane</keyword>
<dbReference type="GO" id="GO:0004252">
    <property type="term" value="F:serine-type endopeptidase activity"/>
    <property type="evidence" value="ECO:0007669"/>
    <property type="project" value="InterPro"/>
</dbReference>
<name>A0A392QG04_9FABA</name>
<feature type="domain" description="Peptidase S26" evidence="8">
    <location>
        <begin position="11"/>
        <end position="73"/>
    </location>
</feature>
<keyword evidence="10" id="KW-1185">Reference proteome</keyword>
<organism evidence="9 10">
    <name type="scientific">Trifolium medium</name>
    <dbReference type="NCBI Taxonomy" id="97028"/>
    <lineage>
        <taxon>Eukaryota</taxon>
        <taxon>Viridiplantae</taxon>
        <taxon>Streptophyta</taxon>
        <taxon>Embryophyta</taxon>
        <taxon>Tracheophyta</taxon>
        <taxon>Spermatophyta</taxon>
        <taxon>Magnoliopsida</taxon>
        <taxon>eudicotyledons</taxon>
        <taxon>Gunneridae</taxon>
        <taxon>Pentapetalae</taxon>
        <taxon>rosids</taxon>
        <taxon>fabids</taxon>
        <taxon>Fabales</taxon>
        <taxon>Fabaceae</taxon>
        <taxon>Papilionoideae</taxon>
        <taxon>50 kb inversion clade</taxon>
        <taxon>NPAAA clade</taxon>
        <taxon>Hologalegina</taxon>
        <taxon>IRL clade</taxon>
        <taxon>Trifolieae</taxon>
        <taxon>Trifolium</taxon>
    </lineage>
</organism>
<dbReference type="AlphaFoldDB" id="A0A392QG04"/>
<evidence type="ECO:0000313" key="9">
    <source>
        <dbReference type="EMBL" id="MCI22784.1"/>
    </source>
</evidence>
<feature type="non-terminal residue" evidence="9">
    <location>
        <position position="111"/>
    </location>
</feature>
<comment type="subcellular location">
    <subcellularLocation>
        <location evidence="1">Mitochondrion inner membrane</location>
    </subcellularLocation>
</comment>
<keyword evidence="3" id="KW-0378">Hydrolase</keyword>
<dbReference type="InterPro" id="IPR019533">
    <property type="entry name" value="Peptidase_S26"/>
</dbReference>
<comment type="similarity">
    <text evidence="6">Belongs to the peptidase S26 family. IMP1 subfamily.</text>
</comment>
<dbReference type="Gene3D" id="2.10.109.10">
    <property type="entry name" value="Umud Fragment, subunit A"/>
    <property type="match status" value="1"/>
</dbReference>
<proteinExistence type="inferred from homology"/>
<evidence type="ECO:0000256" key="1">
    <source>
        <dbReference type="ARBA" id="ARBA00004273"/>
    </source>
</evidence>
<dbReference type="InterPro" id="IPR036286">
    <property type="entry name" value="LexA/Signal_pep-like_sf"/>
</dbReference>
<dbReference type="GO" id="GO:0006627">
    <property type="term" value="P:protein processing involved in protein targeting to mitochondrion"/>
    <property type="evidence" value="ECO:0007669"/>
    <property type="project" value="TreeGrafter"/>
</dbReference>
<sequence>MINHLSVPILQTYGRSMLPTIDATPTIFLTERISTRFGKVAHGDIVVLRLPHNPRQTVAKRLIGLEGDRITYVSSPENSDKHETVVVPKGHVWVEGDNKYNSNDSRSFGPV</sequence>
<dbReference type="InterPro" id="IPR052064">
    <property type="entry name" value="Mito_IMP1_subunit"/>
</dbReference>
<evidence type="ECO:0000313" key="10">
    <source>
        <dbReference type="Proteomes" id="UP000265520"/>
    </source>
</evidence>
<evidence type="ECO:0000256" key="4">
    <source>
        <dbReference type="ARBA" id="ARBA00023128"/>
    </source>
</evidence>
<keyword evidence="2" id="KW-0999">Mitochondrion inner membrane</keyword>
<feature type="domain" description="Peptidase S26" evidence="8">
    <location>
        <begin position="83"/>
        <end position="111"/>
    </location>
</feature>
<dbReference type="GO" id="GO:0042720">
    <property type="term" value="C:mitochondrial inner membrane peptidase complex"/>
    <property type="evidence" value="ECO:0007669"/>
    <property type="project" value="TreeGrafter"/>
</dbReference>
<dbReference type="GO" id="GO:0006465">
    <property type="term" value="P:signal peptide processing"/>
    <property type="evidence" value="ECO:0007669"/>
    <property type="project" value="InterPro"/>
</dbReference>
<evidence type="ECO:0000256" key="2">
    <source>
        <dbReference type="ARBA" id="ARBA00022792"/>
    </source>
</evidence>
<dbReference type="EMBL" id="LXQA010132341">
    <property type="protein sequence ID" value="MCI22784.1"/>
    <property type="molecule type" value="Genomic_DNA"/>
</dbReference>
<dbReference type="PANTHER" id="PTHR12383:SF36">
    <property type="entry name" value="MITOCHONDRIAL ATP-INDEPENDENT INNER MEMBRANE PROTEASE SUBUNIT 1B-RELATED"/>
    <property type="match status" value="1"/>
</dbReference>
<feature type="active site" evidence="7">
    <location>
        <position position="16"/>
    </location>
</feature>
<dbReference type="PRINTS" id="PR00727">
    <property type="entry name" value="LEADERPTASE"/>
</dbReference>
<evidence type="ECO:0000259" key="8">
    <source>
        <dbReference type="Pfam" id="PF10502"/>
    </source>
</evidence>
<dbReference type="Proteomes" id="UP000265520">
    <property type="component" value="Unassembled WGS sequence"/>
</dbReference>
<keyword evidence="9" id="KW-0645">Protease</keyword>
<dbReference type="CDD" id="cd06530">
    <property type="entry name" value="S26_SPase_I"/>
    <property type="match status" value="1"/>
</dbReference>
<dbReference type="PANTHER" id="PTHR12383">
    <property type="entry name" value="PROTEASE FAMILY S26 MITOCHONDRIAL INNER MEMBRANE PROTEASE-RELATED"/>
    <property type="match status" value="1"/>
</dbReference>
<accession>A0A392QG04</accession>
<evidence type="ECO:0000256" key="7">
    <source>
        <dbReference type="PIRSR" id="PIRSR600223-1"/>
    </source>
</evidence>
<dbReference type="InterPro" id="IPR000223">
    <property type="entry name" value="Pept_S26A_signal_pept_1"/>
</dbReference>
<dbReference type="Pfam" id="PF10502">
    <property type="entry name" value="Peptidase_S26"/>
    <property type="match status" value="2"/>
</dbReference>
<evidence type="ECO:0000256" key="3">
    <source>
        <dbReference type="ARBA" id="ARBA00022801"/>
    </source>
</evidence>
<evidence type="ECO:0000256" key="5">
    <source>
        <dbReference type="ARBA" id="ARBA00023136"/>
    </source>
</evidence>
<dbReference type="InterPro" id="IPR019758">
    <property type="entry name" value="Pept_S26A_signal_pept_1_CS"/>
</dbReference>
<reference evidence="9 10" key="1">
    <citation type="journal article" date="2018" name="Front. Plant Sci.">
        <title>Red Clover (Trifolium pratense) and Zigzag Clover (T. medium) - A Picture of Genomic Similarities and Differences.</title>
        <authorList>
            <person name="Dluhosova J."/>
            <person name="Istvanek J."/>
            <person name="Nedelnik J."/>
            <person name="Repkova J."/>
        </authorList>
    </citation>
    <scope>NUCLEOTIDE SEQUENCE [LARGE SCALE GENOMIC DNA]</scope>
    <source>
        <strain evidence="10">cv. 10/8</strain>
        <tissue evidence="9">Leaf</tissue>
    </source>
</reference>
<dbReference type="SUPFAM" id="SSF51306">
    <property type="entry name" value="LexA/Signal peptidase"/>
    <property type="match status" value="1"/>
</dbReference>